<dbReference type="EC" id="3.5.1.2" evidence="2"/>
<evidence type="ECO:0000256" key="5">
    <source>
        <dbReference type="ARBA" id="ARBA00023239"/>
    </source>
</evidence>
<protein>
    <recommendedName>
        <fullName evidence="2">glutaminase</fullName>
        <ecNumber evidence="2">3.5.1.2</ecNumber>
    </recommendedName>
</protein>
<evidence type="ECO:0000313" key="7">
    <source>
        <dbReference type="EMBL" id="KAG5181717.1"/>
    </source>
</evidence>
<comment type="similarity">
    <text evidence="1">Belongs to the glutaminase PdxT/SNO family.</text>
</comment>
<dbReference type="GO" id="GO:0042823">
    <property type="term" value="P:pyridoxal phosphate biosynthetic process"/>
    <property type="evidence" value="ECO:0007669"/>
    <property type="project" value="InterPro"/>
</dbReference>
<name>A0A835YX69_9STRA</name>
<evidence type="ECO:0000256" key="6">
    <source>
        <dbReference type="ARBA" id="ARBA00049534"/>
    </source>
</evidence>
<organism evidence="7 8">
    <name type="scientific">Tribonema minus</name>
    <dbReference type="NCBI Taxonomy" id="303371"/>
    <lineage>
        <taxon>Eukaryota</taxon>
        <taxon>Sar</taxon>
        <taxon>Stramenopiles</taxon>
        <taxon>Ochrophyta</taxon>
        <taxon>PX clade</taxon>
        <taxon>Xanthophyceae</taxon>
        <taxon>Tribonematales</taxon>
        <taxon>Tribonemataceae</taxon>
        <taxon>Tribonema</taxon>
    </lineage>
</organism>
<evidence type="ECO:0000256" key="1">
    <source>
        <dbReference type="ARBA" id="ARBA00008345"/>
    </source>
</evidence>
<dbReference type="Pfam" id="PF01174">
    <property type="entry name" value="SNO"/>
    <property type="match status" value="2"/>
</dbReference>
<dbReference type="SUPFAM" id="SSF52317">
    <property type="entry name" value="Class I glutamine amidotransferase-like"/>
    <property type="match status" value="1"/>
</dbReference>
<evidence type="ECO:0000256" key="3">
    <source>
        <dbReference type="ARBA" id="ARBA00022801"/>
    </source>
</evidence>
<dbReference type="EMBL" id="JAFCMP010000301">
    <property type="protein sequence ID" value="KAG5181717.1"/>
    <property type="molecule type" value="Genomic_DNA"/>
</dbReference>
<keyword evidence="8" id="KW-1185">Reference proteome</keyword>
<dbReference type="GO" id="GO:0016740">
    <property type="term" value="F:transferase activity"/>
    <property type="evidence" value="ECO:0007669"/>
    <property type="project" value="UniProtKB-KW"/>
</dbReference>
<dbReference type="GO" id="GO:0008614">
    <property type="term" value="P:pyridoxine metabolic process"/>
    <property type="evidence" value="ECO:0007669"/>
    <property type="project" value="TreeGrafter"/>
</dbReference>
<dbReference type="GO" id="GO:1903600">
    <property type="term" value="C:glutaminase complex"/>
    <property type="evidence" value="ECO:0007669"/>
    <property type="project" value="TreeGrafter"/>
</dbReference>
<evidence type="ECO:0000256" key="4">
    <source>
        <dbReference type="ARBA" id="ARBA00022962"/>
    </source>
</evidence>
<dbReference type="GO" id="GO:0016829">
    <property type="term" value="F:lyase activity"/>
    <property type="evidence" value="ECO:0007669"/>
    <property type="project" value="UniProtKB-KW"/>
</dbReference>
<dbReference type="Proteomes" id="UP000664859">
    <property type="component" value="Unassembled WGS sequence"/>
</dbReference>
<comment type="catalytic activity">
    <reaction evidence="6">
        <text>L-glutamine + H2O = L-glutamate + NH4(+)</text>
        <dbReference type="Rhea" id="RHEA:15889"/>
        <dbReference type="ChEBI" id="CHEBI:15377"/>
        <dbReference type="ChEBI" id="CHEBI:28938"/>
        <dbReference type="ChEBI" id="CHEBI:29985"/>
        <dbReference type="ChEBI" id="CHEBI:58359"/>
        <dbReference type="EC" id="3.5.1.2"/>
    </reaction>
</comment>
<keyword evidence="7" id="KW-0808">Transferase</keyword>
<reference evidence="7" key="1">
    <citation type="submission" date="2021-02" db="EMBL/GenBank/DDBJ databases">
        <title>First Annotated Genome of the Yellow-green Alga Tribonema minus.</title>
        <authorList>
            <person name="Mahan K.M."/>
        </authorList>
    </citation>
    <scope>NUCLEOTIDE SEQUENCE</scope>
    <source>
        <strain evidence="7">UTEX B ZZ1240</strain>
    </source>
</reference>
<dbReference type="PROSITE" id="PS51130">
    <property type="entry name" value="PDXT_SNO_2"/>
    <property type="match status" value="1"/>
</dbReference>
<dbReference type="NCBIfam" id="TIGR03800">
    <property type="entry name" value="PLP_synth_Pdx2"/>
    <property type="match status" value="1"/>
</dbReference>
<dbReference type="InterPro" id="IPR021196">
    <property type="entry name" value="PdxT/SNO_CS"/>
</dbReference>
<keyword evidence="3" id="KW-0378">Hydrolase</keyword>
<dbReference type="Gene3D" id="3.40.50.880">
    <property type="match status" value="1"/>
</dbReference>
<dbReference type="PANTHER" id="PTHR31559">
    <property type="entry name" value="PYRIDOXAL 5'-PHOSPHATE SYNTHASE SUBUNIT SNO"/>
    <property type="match status" value="1"/>
</dbReference>
<dbReference type="HAMAP" id="MF_01615">
    <property type="entry name" value="PdxT"/>
    <property type="match status" value="1"/>
</dbReference>
<dbReference type="GO" id="GO:0004359">
    <property type="term" value="F:glutaminase activity"/>
    <property type="evidence" value="ECO:0007669"/>
    <property type="project" value="UniProtKB-EC"/>
</dbReference>
<dbReference type="PROSITE" id="PS01236">
    <property type="entry name" value="PDXT_SNO_1"/>
    <property type="match status" value="1"/>
</dbReference>
<sequence>MAVQTQPSDAVQEHGKQHQEQLHVGVLALQGAFEEHANLLRSLGAKVTEVRLPGDFAGLDAIVLPGGESTAMALIGERWGVFPQLREWVATGRPVWGTCAGMILLSNEALMQKEGGQALVGGLDVEICRNYFGSQISSFEQPIDTTLLGLTKEECAGTDVEKPYPAVFIRAPAILSVAGEGVSILAKVRALPCSKARLALEASLNAPAASPERSAKRQRLEPYLTPSEELPEVIVAAKKDNILVTAFHPELTADKRWHAYFLKMVREAQTKT</sequence>
<evidence type="ECO:0000256" key="2">
    <source>
        <dbReference type="ARBA" id="ARBA00012918"/>
    </source>
</evidence>
<comment type="caution">
    <text evidence="7">The sequence shown here is derived from an EMBL/GenBank/DDBJ whole genome shotgun (WGS) entry which is preliminary data.</text>
</comment>
<dbReference type="AlphaFoldDB" id="A0A835YX69"/>
<keyword evidence="4 7" id="KW-0315">Glutamine amidotransferase</keyword>
<dbReference type="InterPro" id="IPR029062">
    <property type="entry name" value="Class_I_gatase-like"/>
</dbReference>
<evidence type="ECO:0000313" key="8">
    <source>
        <dbReference type="Proteomes" id="UP000664859"/>
    </source>
</evidence>
<gene>
    <name evidence="7" type="ORF">JKP88DRAFT_62088</name>
</gene>
<accession>A0A835YX69</accession>
<dbReference type="GO" id="GO:0005829">
    <property type="term" value="C:cytosol"/>
    <property type="evidence" value="ECO:0007669"/>
    <property type="project" value="TreeGrafter"/>
</dbReference>
<dbReference type="PANTHER" id="PTHR31559:SF0">
    <property type="entry name" value="PYRIDOXAL 5'-PHOSPHATE SYNTHASE SUBUNIT SNO1-RELATED"/>
    <property type="match status" value="1"/>
</dbReference>
<keyword evidence="5" id="KW-0456">Lyase</keyword>
<proteinExistence type="inferred from homology"/>
<dbReference type="OrthoDB" id="2039at2759"/>
<dbReference type="CDD" id="cd01749">
    <property type="entry name" value="GATase1_PB"/>
    <property type="match status" value="1"/>
</dbReference>
<dbReference type="PROSITE" id="PS51273">
    <property type="entry name" value="GATASE_TYPE_1"/>
    <property type="match status" value="1"/>
</dbReference>
<dbReference type="InterPro" id="IPR002161">
    <property type="entry name" value="PdxT/SNO"/>
</dbReference>